<proteinExistence type="predicted"/>
<organism evidence="3 4">
    <name type="scientific">Epilithonimonas lactis</name>
    <dbReference type="NCBI Taxonomy" id="421072"/>
    <lineage>
        <taxon>Bacteria</taxon>
        <taxon>Pseudomonadati</taxon>
        <taxon>Bacteroidota</taxon>
        <taxon>Flavobacteriia</taxon>
        <taxon>Flavobacteriales</taxon>
        <taxon>Weeksellaceae</taxon>
        <taxon>Chryseobacterium group</taxon>
        <taxon>Epilithonimonas</taxon>
    </lineage>
</organism>
<name>A0A085BFN2_9FLAO</name>
<dbReference type="InterPro" id="IPR032675">
    <property type="entry name" value="LRR_dom_sf"/>
</dbReference>
<dbReference type="STRING" id="421072.SAMN04488097_0672"/>
<dbReference type="OrthoDB" id="1110367at2"/>
<sequence length="468" mass="55176">MLYYIHIQETIGDFNESIIWLRNVDYEEAVELIQNNSPAFCNNISFSIPYHLEPTIITNDLTLSLLFRNAFDLNEFISYCGLVIENTDRRPFYYQQTNFNSKYSRFIIQAINQILIGNYSFASLNTQKILSFLGDCDDEETLDINSLIFNGVWLDKNESEFNFSEDDIYFNNLWEELPLNWKKLIISPLGGIFNNYQTTKELTKSIFQTDILDFDKLEMVYNSELDINYLKFFSKLKSLIIKRKNIINARYIENLENLETINLSSSTIDDISFIKSLKNLKKLDLSEVIIRNQNIFNDTNFNMDKLEYLDISKCNFESYNFLKNFKNLRVLKIHKTNFKDFNILLNFTKLEELDISFTAFNNYEFIKNSSKLKTLDLYATEITSTEGLSNFKELSYLNIGKTQIESILPLYTNDNLETLICCDCKLKSLTPMKSLKIFDMRFNNDIDTDEILNYEKLIGYKILDFQWL</sequence>
<dbReference type="PANTHER" id="PTHR46652">
    <property type="entry name" value="LEUCINE-RICH REPEAT AND IQ DOMAIN-CONTAINING PROTEIN 1-RELATED"/>
    <property type="match status" value="1"/>
</dbReference>
<dbReference type="eggNOG" id="COG4886">
    <property type="taxonomic scope" value="Bacteria"/>
</dbReference>
<keyword evidence="1" id="KW-0433">Leucine-rich repeat</keyword>
<comment type="caution">
    <text evidence="3">The sequence shown here is derived from an EMBL/GenBank/DDBJ whole genome shotgun (WGS) entry which is preliminary data.</text>
</comment>
<dbReference type="AlphaFoldDB" id="A0A085BFN2"/>
<keyword evidence="4" id="KW-1185">Reference proteome</keyword>
<dbReference type="InterPro" id="IPR050836">
    <property type="entry name" value="SDS22/Internalin_LRR"/>
</dbReference>
<dbReference type="Proteomes" id="UP000028623">
    <property type="component" value="Unassembled WGS sequence"/>
</dbReference>
<protein>
    <submittedName>
        <fullName evidence="3">Uncharacterized protein</fullName>
    </submittedName>
</protein>
<dbReference type="RefSeq" id="WP_034977110.1">
    <property type="nucleotide sequence ID" value="NZ_FOFI01000001.1"/>
</dbReference>
<evidence type="ECO:0000256" key="1">
    <source>
        <dbReference type="ARBA" id="ARBA00022614"/>
    </source>
</evidence>
<dbReference type="SUPFAM" id="SSF52058">
    <property type="entry name" value="L domain-like"/>
    <property type="match status" value="1"/>
</dbReference>
<gene>
    <name evidence="3" type="ORF">IO89_13855</name>
</gene>
<reference evidence="3 4" key="1">
    <citation type="submission" date="2014-07" db="EMBL/GenBank/DDBJ databases">
        <title>Epilithonimonas lactis LMG 22401 Genome.</title>
        <authorList>
            <person name="Pipes S.E."/>
            <person name="Stropko S.J."/>
        </authorList>
    </citation>
    <scope>NUCLEOTIDE SEQUENCE [LARGE SCALE GENOMIC DNA]</scope>
    <source>
        <strain evidence="3 4">LMG 24401</strain>
    </source>
</reference>
<keyword evidence="2" id="KW-0677">Repeat</keyword>
<evidence type="ECO:0000313" key="3">
    <source>
        <dbReference type="EMBL" id="KFC21277.1"/>
    </source>
</evidence>
<evidence type="ECO:0000256" key="2">
    <source>
        <dbReference type="ARBA" id="ARBA00022737"/>
    </source>
</evidence>
<dbReference type="EMBL" id="JPLY01000004">
    <property type="protein sequence ID" value="KFC21277.1"/>
    <property type="molecule type" value="Genomic_DNA"/>
</dbReference>
<dbReference type="PANTHER" id="PTHR46652:SF3">
    <property type="entry name" value="LEUCINE-RICH REPEAT-CONTAINING PROTEIN 9"/>
    <property type="match status" value="1"/>
</dbReference>
<dbReference type="Gene3D" id="3.80.10.10">
    <property type="entry name" value="Ribonuclease Inhibitor"/>
    <property type="match status" value="1"/>
</dbReference>
<accession>A0A085BFN2</accession>
<evidence type="ECO:0000313" key="4">
    <source>
        <dbReference type="Proteomes" id="UP000028623"/>
    </source>
</evidence>